<evidence type="ECO:0000313" key="2">
    <source>
        <dbReference type="Proteomes" id="UP000273675"/>
    </source>
</evidence>
<dbReference type="RefSeq" id="WP_170150289.1">
    <property type="nucleotide sequence ID" value="NZ_RBIM01000001.1"/>
</dbReference>
<dbReference type="AlphaFoldDB" id="A0A495DL70"/>
<organism evidence="1 2">
    <name type="scientific">Maricaulis maris</name>
    <dbReference type="NCBI Taxonomy" id="74318"/>
    <lineage>
        <taxon>Bacteria</taxon>
        <taxon>Pseudomonadati</taxon>
        <taxon>Pseudomonadota</taxon>
        <taxon>Alphaproteobacteria</taxon>
        <taxon>Maricaulales</taxon>
        <taxon>Maricaulaceae</taxon>
        <taxon>Maricaulis</taxon>
    </lineage>
</organism>
<dbReference type="Pfam" id="PF14091">
    <property type="entry name" value="DUF4269"/>
    <property type="match status" value="1"/>
</dbReference>
<reference evidence="1 2" key="1">
    <citation type="submission" date="2018-10" db="EMBL/GenBank/DDBJ databases">
        <title>Genomic Encyclopedia of Type Strains, Phase IV (KMG-IV): sequencing the most valuable type-strain genomes for metagenomic binning, comparative biology and taxonomic classification.</title>
        <authorList>
            <person name="Goeker M."/>
        </authorList>
    </citation>
    <scope>NUCLEOTIDE SEQUENCE [LARGE SCALE GENOMIC DNA]</scope>
    <source>
        <strain evidence="1 2">DSM 4734</strain>
    </source>
</reference>
<protein>
    <submittedName>
        <fullName evidence="1">Uncharacterized protein DUF4269</fullName>
    </submittedName>
</protein>
<comment type="caution">
    <text evidence="1">The sequence shown here is derived from an EMBL/GenBank/DDBJ whole genome shotgun (WGS) entry which is preliminary data.</text>
</comment>
<sequence length="184" mass="20043">MTDAFLPCRDARQIITRHGLMRRLAGFTPRWVGSIPLNIHGPGADIDIACSATGGLANFKAALDAFVSRFADATVSDNQHAGEASVIAKLEIEGVPVEIFGRERPVDTHESYVHWLAEHRLLDLAEDRLRSDVRDAKAGGLKTEPAFAQCLKLGGDPYVELLKLASPGDDALRRLVRQAGYATR</sequence>
<dbReference type="InterPro" id="IPR025365">
    <property type="entry name" value="DUF4269"/>
</dbReference>
<evidence type="ECO:0000313" key="1">
    <source>
        <dbReference type="EMBL" id="RKR03668.1"/>
    </source>
</evidence>
<dbReference type="EMBL" id="RBIM01000001">
    <property type="protein sequence ID" value="RKR03668.1"/>
    <property type="molecule type" value="Genomic_DNA"/>
</dbReference>
<gene>
    <name evidence="1" type="ORF">C7435_0105</name>
</gene>
<name>A0A495DL70_9PROT</name>
<accession>A0A495DL70</accession>
<proteinExistence type="predicted"/>
<dbReference type="Proteomes" id="UP000273675">
    <property type="component" value="Unassembled WGS sequence"/>
</dbReference>